<dbReference type="Gene3D" id="1.20.1250.20">
    <property type="entry name" value="MFS general substrate transporter like domains"/>
    <property type="match status" value="1"/>
</dbReference>
<evidence type="ECO:0000256" key="3">
    <source>
        <dbReference type="ARBA" id="ARBA00022448"/>
    </source>
</evidence>
<dbReference type="PANTHER" id="PTHR43271:SF1">
    <property type="entry name" value="INNER MEMBRANE TRANSPORT PROTEIN YNFM"/>
    <property type="match status" value="1"/>
</dbReference>
<dbReference type="Pfam" id="PF07690">
    <property type="entry name" value="MFS_1"/>
    <property type="match status" value="1"/>
</dbReference>
<protein>
    <submittedName>
        <fullName evidence="10">Predicted arabinose efflux permease, MFS family</fullName>
    </submittedName>
</protein>
<dbReference type="AlphaFoldDB" id="A0A1I1GS17"/>
<dbReference type="GO" id="GO:0022857">
    <property type="term" value="F:transmembrane transporter activity"/>
    <property type="evidence" value="ECO:0007669"/>
    <property type="project" value="InterPro"/>
</dbReference>
<keyword evidence="3" id="KW-0813">Transport</keyword>
<name>A0A1I1GS17_9GAMM</name>
<dbReference type="PROSITE" id="PS50850">
    <property type="entry name" value="MFS"/>
    <property type="match status" value="1"/>
</dbReference>
<proteinExistence type="inferred from homology"/>
<organism evidence="10 11">
    <name type="scientific">Marinospirillum celere</name>
    <dbReference type="NCBI Taxonomy" id="1122252"/>
    <lineage>
        <taxon>Bacteria</taxon>
        <taxon>Pseudomonadati</taxon>
        <taxon>Pseudomonadota</taxon>
        <taxon>Gammaproteobacteria</taxon>
        <taxon>Oceanospirillales</taxon>
        <taxon>Oceanospirillaceae</taxon>
        <taxon>Marinospirillum</taxon>
    </lineage>
</organism>
<feature type="transmembrane region" description="Helical" evidence="8">
    <location>
        <begin position="339"/>
        <end position="356"/>
    </location>
</feature>
<feature type="transmembrane region" description="Helical" evidence="8">
    <location>
        <begin position="107"/>
        <end position="125"/>
    </location>
</feature>
<dbReference type="STRING" id="1122252.SAMN05660443_1520"/>
<dbReference type="OrthoDB" id="63984at2"/>
<evidence type="ECO:0000313" key="10">
    <source>
        <dbReference type="EMBL" id="SFC12668.1"/>
    </source>
</evidence>
<evidence type="ECO:0000256" key="4">
    <source>
        <dbReference type="ARBA" id="ARBA00022475"/>
    </source>
</evidence>
<dbReference type="EMBL" id="FOLH01000003">
    <property type="protein sequence ID" value="SFC12668.1"/>
    <property type="molecule type" value="Genomic_DNA"/>
</dbReference>
<keyword evidence="11" id="KW-1185">Reference proteome</keyword>
<dbReference type="SUPFAM" id="SSF103473">
    <property type="entry name" value="MFS general substrate transporter"/>
    <property type="match status" value="1"/>
</dbReference>
<evidence type="ECO:0000259" key="9">
    <source>
        <dbReference type="PROSITE" id="PS50850"/>
    </source>
</evidence>
<dbReference type="PANTHER" id="PTHR43271">
    <property type="entry name" value="BLL2771 PROTEIN"/>
    <property type="match status" value="1"/>
</dbReference>
<evidence type="ECO:0000256" key="7">
    <source>
        <dbReference type="ARBA" id="ARBA00023136"/>
    </source>
</evidence>
<dbReference type="InterPro" id="IPR011701">
    <property type="entry name" value="MFS"/>
</dbReference>
<evidence type="ECO:0000256" key="5">
    <source>
        <dbReference type="ARBA" id="ARBA00022692"/>
    </source>
</evidence>
<feature type="transmembrane region" description="Helical" evidence="8">
    <location>
        <begin position="214"/>
        <end position="241"/>
    </location>
</feature>
<comment type="subcellular location">
    <subcellularLocation>
        <location evidence="1">Cell membrane</location>
        <topology evidence="1">Multi-pass membrane protein</topology>
    </subcellularLocation>
</comment>
<evidence type="ECO:0000256" key="1">
    <source>
        <dbReference type="ARBA" id="ARBA00004651"/>
    </source>
</evidence>
<feature type="transmembrane region" description="Helical" evidence="8">
    <location>
        <begin position="301"/>
        <end position="318"/>
    </location>
</feature>
<feature type="domain" description="Major facilitator superfamily (MFS) profile" evidence="9">
    <location>
        <begin position="12"/>
        <end position="391"/>
    </location>
</feature>
<keyword evidence="5 8" id="KW-0812">Transmembrane</keyword>
<keyword evidence="4" id="KW-1003">Cell membrane</keyword>
<feature type="transmembrane region" description="Helical" evidence="8">
    <location>
        <begin position="41"/>
        <end position="66"/>
    </location>
</feature>
<dbReference type="RefSeq" id="WP_091961500.1">
    <property type="nucleotide sequence ID" value="NZ_FOLH01000003.1"/>
</dbReference>
<keyword evidence="6 8" id="KW-1133">Transmembrane helix</keyword>
<dbReference type="InterPro" id="IPR036259">
    <property type="entry name" value="MFS_trans_sf"/>
</dbReference>
<feature type="transmembrane region" description="Helical" evidence="8">
    <location>
        <begin position="273"/>
        <end position="295"/>
    </location>
</feature>
<accession>A0A1I1GS17</accession>
<feature type="transmembrane region" description="Helical" evidence="8">
    <location>
        <begin position="166"/>
        <end position="186"/>
    </location>
</feature>
<dbReference type="CDD" id="cd17324">
    <property type="entry name" value="MFS_NepI_like"/>
    <property type="match status" value="1"/>
</dbReference>
<dbReference type="Proteomes" id="UP000199058">
    <property type="component" value="Unassembled WGS sequence"/>
</dbReference>
<evidence type="ECO:0000256" key="2">
    <source>
        <dbReference type="ARBA" id="ARBA00008335"/>
    </source>
</evidence>
<dbReference type="InterPro" id="IPR020846">
    <property type="entry name" value="MFS_dom"/>
</dbReference>
<evidence type="ECO:0000256" key="6">
    <source>
        <dbReference type="ARBA" id="ARBA00022989"/>
    </source>
</evidence>
<feature type="transmembrane region" description="Helical" evidence="8">
    <location>
        <begin position="132"/>
        <end position="154"/>
    </location>
</feature>
<dbReference type="GO" id="GO:0005886">
    <property type="term" value="C:plasma membrane"/>
    <property type="evidence" value="ECO:0007669"/>
    <property type="project" value="UniProtKB-SubCell"/>
</dbReference>
<evidence type="ECO:0000313" key="11">
    <source>
        <dbReference type="Proteomes" id="UP000199058"/>
    </source>
</evidence>
<comment type="similarity">
    <text evidence="2">Belongs to the major facilitator superfamily.</text>
</comment>
<sequence>MIEEKTPAFWRATLALCCGSFMIFSNLYVTQPLLPEFQQAFGISTLQANASLAVATLMLGISLLIYGPLSDALGRRGIMLITMLGVVLTTFALACSPNYTFLVILRALQGFLLGGLPAIAIAYMGDEFSKKALAVAVGIYISGNTLGGIGGRLFSGFMADAFGWQASFLFAAALSLLCLLIFWWALPASCHFKPKQISLPGMLKDLGSHLRNPLLISVYLLGGLNFFIFINLFSYVTYLLADDPWRLGSSLLGMLFITYLSGTLAASISGRVAAYLAQPLCMALGVIILMLGSLLMLIPSLWAILTGLLINSFGFFFCHSNASSWVSRQATHARASANSLYLVFYYLGASTGGFYLDPFWKALHWPGVILGSLLILLITLGLSLWLWRQDPRSLSQIN</sequence>
<feature type="transmembrane region" description="Helical" evidence="8">
    <location>
        <begin position="368"/>
        <end position="387"/>
    </location>
</feature>
<evidence type="ECO:0000256" key="8">
    <source>
        <dbReference type="SAM" id="Phobius"/>
    </source>
</evidence>
<feature type="transmembrane region" description="Helical" evidence="8">
    <location>
        <begin position="247"/>
        <end position="266"/>
    </location>
</feature>
<feature type="transmembrane region" description="Helical" evidence="8">
    <location>
        <begin position="12"/>
        <end position="29"/>
    </location>
</feature>
<keyword evidence="7 8" id="KW-0472">Membrane</keyword>
<gene>
    <name evidence="10" type="ORF">SAMN05660443_1520</name>
</gene>
<reference evidence="10 11" key="1">
    <citation type="submission" date="2016-10" db="EMBL/GenBank/DDBJ databases">
        <authorList>
            <person name="de Groot N.N."/>
        </authorList>
    </citation>
    <scope>NUCLEOTIDE SEQUENCE [LARGE SCALE GENOMIC DNA]</scope>
    <source>
        <strain evidence="10 11">DSM 18438</strain>
    </source>
</reference>
<feature type="transmembrane region" description="Helical" evidence="8">
    <location>
        <begin position="78"/>
        <end position="101"/>
    </location>
</feature>